<proteinExistence type="inferred from homology"/>
<evidence type="ECO:0000256" key="4">
    <source>
        <dbReference type="ARBA" id="ARBA00023015"/>
    </source>
</evidence>
<accession>A0ABR9RUP6</accession>
<keyword evidence="9" id="KW-1185">Reference proteome</keyword>
<keyword evidence="2" id="KW-0678">Repressor</keyword>
<dbReference type="InterPro" id="IPR036390">
    <property type="entry name" value="WH_DNA-bd_sf"/>
</dbReference>
<dbReference type="Gene3D" id="3.30.1490.190">
    <property type="match status" value="1"/>
</dbReference>
<dbReference type="Gene3D" id="1.10.10.10">
    <property type="entry name" value="Winged helix-like DNA-binding domain superfamily/Winged helix DNA-binding domain"/>
    <property type="match status" value="1"/>
</dbReference>
<evidence type="ECO:0000256" key="6">
    <source>
        <dbReference type="ARBA" id="ARBA00023163"/>
    </source>
</evidence>
<evidence type="ECO:0000256" key="7">
    <source>
        <dbReference type="SAM" id="MobiDB-lite"/>
    </source>
</evidence>
<gene>
    <name evidence="8" type="ORF">IEQ44_09325</name>
</gene>
<keyword evidence="4" id="KW-0805">Transcription regulation</keyword>
<protein>
    <submittedName>
        <fullName evidence="8">Transcriptional repressor</fullName>
    </submittedName>
</protein>
<dbReference type="Proteomes" id="UP000756387">
    <property type="component" value="Unassembled WGS sequence"/>
</dbReference>
<evidence type="ECO:0000313" key="9">
    <source>
        <dbReference type="Proteomes" id="UP000756387"/>
    </source>
</evidence>
<dbReference type="PANTHER" id="PTHR33202">
    <property type="entry name" value="ZINC UPTAKE REGULATION PROTEIN"/>
    <property type="match status" value="1"/>
</dbReference>
<evidence type="ECO:0000256" key="5">
    <source>
        <dbReference type="ARBA" id="ARBA00023125"/>
    </source>
</evidence>
<keyword evidence="6" id="KW-0804">Transcription</keyword>
<dbReference type="Pfam" id="PF01475">
    <property type="entry name" value="FUR"/>
    <property type="match status" value="1"/>
</dbReference>
<keyword evidence="3" id="KW-0862">Zinc</keyword>
<evidence type="ECO:0000256" key="1">
    <source>
        <dbReference type="ARBA" id="ARBA00007957"/>
    </source>
</evidence>
<feature type="region of interest" description="Disordered" evidence="7">
    <location>
        <begin position="121"/>
        <end position="144"/>
    </location>
</feature>
<organism evidence="8 9">
    <name type="scientific">Nocardioides malaquae</name>
    <dbReference type="NCBI Taxonomy" id="2773426"/>
    <lineage>
        <taxon>Bacteria</taxon>
        <taxon>Bacillati</taxon>
        <taxon>Actinomycetota</taxon>
        <taxon>Actinomycetes</taxon>
        <taxon>Propionibacteriales</taxon>
        <taxon>Nocardioidaceae</taxon>
        <taxon>Nocardioides</taxon>
    </lineage>
</organism>
<dbReference type="EMBL" id="JADCSA010000007">
    <property type="protein sequence ID" value="MBE7324855.1"/>
    <property type="molecule type" value="Genomic_DNA"/>
</dbReference>
<reference evidence="8 9" key="1">
    <citation type="submission" date="2020-10" db="EMBL/GenBank/DDBJ databases">
        <title>Nocardioides sp. isolated from sludge.</title>
        <authorList>
            <person name="Zhang X."/>
        </authorList>
    </citation>
    <scope>NUCLEOTIDE SEQUENCE [LARGE SCALE GENOMIC DNA]</scope>
    <source>
        <strain evidence="8 9">Y6</strain>
    </source>
</reference>
<evidence type="ECO:0000256" key="2">
    <source>
        <dbReference type="ARBA" id="ARBA00022491"/>
    </source>
</evidence>
<dbReference type="InterPro" id="IPR036388">
    <property type="entry name" value="WH-like_DNA-bd_sf"/>
</dbReference>
<evidence type="ECO:0000256" key="3">
    <source>
        <dbReference type="ARBA" id="ARBA00022833"/>
    </source>
</evidence>
<sequence length="144" mass="15924">MTPQRQLVLTAVEELGHATPEQVRDHLAGAVNTSTVYRNLEVLEELGLVRHTHLTDRAPTYHSARGEEHFHLICRACRREVAVPAAQADDFAAHLRQGYGFVADVAHVAIFGRCEDCGADDPERPDHADRAGRAHEAGHPTQEH</sequence>
<dbReference type="InterPro" id="IPR002481">
    <property type="entry name" value="FUR"/>
</dbReference>
<dbReference type="PANTHER" id="PTHR33202:SF7">
    <property type="entry name" value="FERRIC UPTAKE REGULATION PROTEIN"/>
    <property type="match status" value="1"/>
</dbReference>
<comment type="caution">
    <text evidence="8">The sequence shown here is derived from an EMBL/GenBank/DDBJ whole genome shotgun (WGS) entry which is preliminary data.</text>
</comment>
<comment type="similarity">
    <text evidence="1">Belongs to the Fur family.</text>
</comment>
<evidence type="ECO:0000313" key="8">
    <source>
        <dbReference type="EMBL" id="MBE7324855.1"/>
    </source>
</evidence>
<dbReference type="CDD" id="cd07153">
    <property type="entry name" value="Fur_like"/>
    <property type="match status" value="1"/>
</dbReference>
<keyword evidence="5" id="KW-0238">DNA-binding</keyword>
<name>A0ABR9RUP6_9ACTN</name>
<dbReference type="SUPFAM" id="SSF46785">
    <property type="entry name" value="Winged helix' DNA-binding domain"/>
    <property type="match status" value="1"/>
</dbReference>
<dbReference type="InterPro" id="IPR043135">
    <property type="entry name" value="Fur_C"/>
</dbReference>